<reference evidence="1 2" key="1">
    <citation type="submission" date="2019-08" db="EMBL/GenBank/DDBJ databases">
        <authorList>
            <person name="Luo N."/>
        </authorList>
    </citation>
    <scope>NUCLEOTIDE SEQUENCE [LARGE SCALE GENOMIC DNA]</scope>
    <source>
        <strain evidence="1 2">NCIMB 9442</strain>
    </source>
</reference>
<dbReference type="RefSeq" id="WP_196610036.1">
    <property type="nucleotide sequence ID" value="NZ_VRYY01000442.1"/>
</dbReference>
<dbReference type="Proteomes" id="UP001194469">
    <property type="component" value="Unassembled WGS sequence"/>
</dbReference>
<gene>
    <name evidence="1" type="ORF">FVW20_13630</name>
</gene>
<accession>A0ABS0J6C7</accession>
<dbReference type="EMBL" id="VRYY01000442">
    <property type="protein sequence ID" value="MBG3878019.1"/>
    <property type="molecule type" value="Genomic_DNA"/>
</dbReference>
<proteinExistence type="predicted"/>
<protein>
    <submittedName>
        <fullName evidence="1">Uncharacterized protein</fullName>
    </submittedName>
</protein>
<sequence length="140" mass="15140">MSEPTTTTTQCMTVEQAADHLVACLFAGSTPPRSMTALEAIRHHCVHDCMGGDRRAVEECADAGCPLHPYRFGRRATTCPHRPTPAIRSFCLYRCMGGDADAVVGCELSPDVDPRYSPCHLYSFRCGCNPNYAAATAGRA</sequence>
<evidence type="ECO:0000313" key="1">
    <source>
        <dbReference type="EMBL" id="MBG3878019.1"/>
    </source>
</evidence>
<organism evidence="1 2">
    <name type="scientific">Nitratidesulfovibrio oxamicus</name>
    <dbReference type="NCBI Taxonomy" id="32016"/>
    <lineage>
        <taxon>Bacteria</taxon>
        <taxon>Pseudomonadati</taxon>
        <taxon>Thermodesulfobacteriota</taxon>
        <taxon>Desulfovibrionia</taxon>
        <taxon>Desulfovibrionales</taxon>
        <taxon>Desulfovibrionaceae</taxon>
        <taxon>Nitratidesulfovibrio</taxon>
    </lineage>
</organism>
<evidence type="ECO:0000313" key="2">
    <source>
        <dbReference type="Proteomes" id="UP001194469"/>
    </source>
</evidence>
<comment type="caution">
    <text evidence="1">The sequence shown here is derived from an EMBL/GenBank/DDBJ whole genome shotgun (WGS) entry which is preliminary data.</text>
</comment>
<keyword evidence="2" id="KW-1185">Reference proteome</keyword>
<name>A0ABS0J6C7_9BACT</name>